<evidence type="ECO:0000256" key="9">
    <source>
        <dbReference type="ARBA" id="ARBA00032380"/>
    </source>
</evidence>
<dbReference type="CDD" id="cd00685">
    <property type="entry name" value="Trans_IPPS_HT"/>
    <property type="match status" value="1"/>
</dbReference>
<gene>
    <name evidence="13" type="ORF">IAD24_04235</name>
</gene>
<dbReference type="SFLD" id="SFLDG01017">
    <property type="entry name" value="Polyprenyl_Transferase_Like"/>
    <property type="match status" value="1"/>
</dbReference>
<evidence type="ECO:0000256" key="3">
    <source>
        <dbReference type="ARBA" id="ARBA00012439"/>
    </source>
</evidence>
<reference evidence="13" key="2">
    <citation type="journal article" date="2021" name="PeerJ">
        <title>Extensive microbial diversity within the chicken gut microbiome revealed by metagenomics and culture.</title>
        <authorList>
            <person name="Gilroy R."/>
            <person name="Ravi A."/>
            <person name="Getino M."/>
            <person name="Pursley I."/>
            <person name="Horton D.L."/>
            <person name="Alikhan N.F."/>
            <person name="Baker D."/>
            <person name="Gharbi K."/>
            <person name="Hall N."/>
            <person name="Watson M."/>
            <person name="Adriaenssens E.M."/>
            <person name="Foster-Nyarko E."/>
            <person name="Jarju S."/>
            <person name="Secka A."/>
            <person name="Antonio M."/>
            <person name="Oren A."/>
            <person name="Chaudhuri R.R."/>
            <person name="La Ragione R."/>
            <person name="Hildebrand F."/>
            <person name="Pallen M.J."/>
        </authorList>
    </citation>
    <scope>NUCLEOTIDE SEQUENCE</scope>
    <source>
        <strain evidence="13">ChiGjej2B2-16831</strain>
    </source>
</reference>
<dbReference type="PROSITE" id="PS00723">
    <property type="entry name" value="POLYPRENYL_SYNTHASE_1"/>
    <property type="match status" value="1"/>
</dbReference>
<comment type="caution">
    <text evidence="13">The sequence shown here is derived from an EMBL/GenBank/DDBJ whole genome shotgun (WGS) entry which is preliminary data.</text>
</comment>
<dbReference type="GO" id="GO:0046872">
    <property type="term" value="F:metal ion binding"/>
    <property type="evidence" value="ECO:0007669"/>
    <property type="project" value="UniProtKB-KW"/>
</dbReference>
<organism evidence="13 14">
    <name type="scientific">Candidatus Aphodomorpha intestinavium</name>
    <dbReference type="NCBI Taxonomy" id="2840672"/>
    <lineage>
        <taxon>Bacteria</taxon>
        <taxon>Bacillati</taxon>
        <taxon>Bacillota</taxon>
        <taxon>Clostridia</taxon>
        <taxon>Eubacteriales</taxon>
        <taxon>Candidatus Aphodomorpha</taxon>
    </lineage>
</organism>
<dbReference type="InterPro" id="IPR033749">
    <property type="entry name" value="Polyprenyl_synt_CS"/>
</dbReference>
<dbReference type="InterPro" id="IPR053378">
    <property type="entry name" value="Prenyl_diphosphate_synthase"/>
</dbReference>
<comment type="cofactor">
    <cofactor evidence="1">
        <name>Mg(2+)</name>
        <dbReference type="ChEBI" id="CHEBI:18420"/>
    </cofactor>
</comment>
<dbReference type="AlphaFoldDB" id="A0A9D1STK7"/>
<protein>
    <recommendedName>
        <fullName evidence="4">Farnesyl diphosphate synthase</fullName>
        <ecNumber evidence="3">2.5.1.10</ecNumber>
    </recommendedName>
    <alternativeName>
        <fullName evidence="10">(2E,6E)-farnesyl diphosphate synthase</fullName>
    </alternativeName>
    <alternativeName>
        <fullName evidence="9">Geranyltranstransferase</fullName>
    </alternativeName>
</protein>
<evidence type="ECO:0000313" key="13">
    <source>
        <dbReference type="EMBL" id="HIU94347.1"/>
    </source>
</evidence>
<dbReference type="Proteomes" id="UP000824128">
    <property type="component" value="Unassembled WGS sequence"/>
</dbReference>
<reference evidence="13" key="1">
    <citation type="submission" date="2020-10" db="EMBL/GenBank/DDBJ databases">
        <authorList>
            <person name="Gilroy R."/>
        </authorList>
    </citation>
    <scope>NUCLEOTIDE SEQUENCE</scope>
    <source>
        <strain evidence="13">ChiGjej2B2-16831</strain>
    </source>
</reference>
<evidence type="ECO:0000256" key="7">
    <source>
        <dbReference type="ARBA" id="ARBA00022842"/>
    </source>
</evidence>
<dbReference type="Pfam" id="PF00348">
    <property type="entry name" value="polyprenyl_synt"/>
    <property type="match status" value="1"/>
</dbReference>
<dbReference type="EMBL" id="DVNZ01000133">
    <property type="protein sequence ID" value="HIU94347.1"/>
    <property type="molecule type" value="Genomic_DNA"/>
</dbReference>
<evidence type="ECO:0000313" key="14">
    <source>
        <dbReference type="Proteomes" id="UP000824128"/>
    </source>
</evidence>
<name>A0A9D1STK7_9FIRM</name>
<dbReference type="InterPro" id="IPR000092">
    <property type="entry name" value="Polyprenyl_synt"/>
</dbReference>
<dbReference type="Gene3D" id="1.10.600.10">
    <property type="entry name" value="Farnesyl Diphosphate Synthase"/>
    <property type="match status" value="1"/>
</dbReference>
<evidence type="ECO:0000256" key="2">
    <source>
        <dbReference type="ARBA" id="ARBA00006706"/>
    </source>
</evidence>
<evidence type="ECO:0000256" key="12">
    <source>
        <dbReference type="RuleBase" id="RU004466"/>
    </source>
</evidence>
<keyword evidence="5 12" id="KW-0808">Transferase</keyword>
<comment type="catalytic activity">
    <reaction evidence="11">
        <text>isopentenyl diphosphate + (2E)-geranyl diphosphate = (2E,6E)-farnesyl diphosphate + diphosphate</text>
        <dbReference type="Rhea" id="RHEA:19361"/>
        <dbReference type="ChEBI" id="CHEBI:33019"/>
        <dbReference type="ChEBI" id="CHEBI:58057"/>
        <dbReference type="ChEBI" id="CHEBI:128769"/>
        <dbReference type="ChEBI" id="CHEBI:175763"/>
        <dbReference type="EC" id="2.5.1.10"/>
    </reaction>
</comment>
<dbReference type="NCBIfam" id="NF045485">
    <property type="entry name" value="FPPsyn"/>
    <property type="match status" value="1"/>
</dbReference>
<dbReference type="PANTHER" id="PTHR43281:SF1">
    <property type="entry name" value="FARNESYL DIPHOSPHATE SYNTHASE"/>
    <property type="match status" value="1"/>
</dbReference>
<comment type="similarity">
    <text evidence="2 12">Belongs to the FPP/GGPP synthase family.</text>
</comment>
<dbReference type="SUPFAM" id="SSF48576">
    <property type="entry name" value="Terpenoid synthases"/>
    <property type="match status" value="1"/>
</dbReference>
<sequence>MNGFDERMTYYTAMTESMLDVLLSQADAPAKLYESMAYSLMGGGKRLRPVLCLAVCELLGGTAADAIKAACAVEMIHTYSLIHDDLPAMDDDDMRRGKPSSHKAFGEGNAILAGDGLLSLAFYVLSQTGNAKVMQCVSRGALDMVSGQSMDINGTHGAESLFDMHARKTGALIRAAVLAGAYSAGASETGRNLAPLTAFAEHFGLLFQITDDILDVTGEPALLGKTAGKDARENKATFVTLYGLEPAREEAGIAARLAAEALEQVEGDRMFLQELVGRTLTRSR</sequence>
<evidence type="ECO:0000256" key="8">
    <source>
        <dbReference type="ARBA" id="ARBA00023229"/>
    </source>
</evidence>
<evidence type="ECO:0000256" key="4">
    <source>
        <dbReference type="ARBA" id="ARBA00015100"/>
    </source>
</evidence>
<dbReference type="GO" id="GO:0004337">
    <property type="term" value="F:(2E,6E)-farnesyl diphosphate synthase activity"/>
    <property type="evidence" value="ECO:0007669"/>
    <property type="project" value="UniProtKB-EC"/>
</dbReference>
<keyword evidence="6" id="KW-0479">Metal-binding</keyword>
<evidence type="ECO:0000256" key="6">
    <source>
        <dbReference type="ARBA" id="ARBA00022723"/>
    </source>
</evidence>
<evidence type="ECO:0000256" key="1">
    <source>
        <dbReference type="ARBA" id="ARBA00001946"/>
    </source>
</evidence>
<dbReference type="PANTHER" id="PTHR43281">
    <property type="entry name" value="FARNESYL DIPHOSPHATE SYNTHASE"/>
    <property type="match status" value="1"/>
</dbReference>
<dbReference type="GO" id="GO:0005737">
    <property type="term" value="C:cytoplasm"/>
    <property type="evidence" value="ECO:0007669"/>
    <property type="project" value="UniProtKB-ARBA"/>
</dbReference>
<evidence type="ECO:0000256" key="10">
    <source>
        <dbReference type="ARBA" id="ARBA00032873"/>
    </source>
</evidence>
<accession>A0A9D1STK7</accession>
<evidence type="ECO:0000256" key="11">
    <source>
        <dbReference type="ARBA" id="ARBA00049399"/>
    </source>
</evidence>
<dbReference type="InterPro" id="IPR008949">
    <property type="entry name" value="Isoprenoid_synthase_dom_sf"/>
</dbReference>
<dbReference type="SFLD" id="SFLDS00005">
    <property type="entry name" value="Isoprenoid_Synthase_Type_I"/>
    <property type="match status" value="1"/>
</dbReference>
<keyword evidence="8" id="KW-0414">Isoprene biosynthesis</keyword>
<dbReference type="GO" id="GO:0016114">
    <property type="term" value="P:terpenoid biosynthetic process"/>
    <property type="evidence" value="ECO:0007669"/>
    <property type="project" value="UniProtKB-ARBA"/>
</dbReference>
<dbReference type="EC" id="2.5.1.10" evidence="3"/>
<proteinExistence type="inferred from homology"/>
<dbReference type="FunFam" id="1.10.600.10:FF:000001">
    <property type="entry name" value="Geranylgeranyl diphosphate synthase"/>
    <property type="match status" value="1"/>
</dbReference>
<keyword evidence="7" id="KW-0460">Magnesium</keyword>
<dbReference type="PROSITE" id="PS00444">
    <property type="entry name" value="POLYPRENYL_SYNTHASE_2"/>
    <property type="match status" value="1"/>
</dbReference>
<evidence type="ECO:0000256" key="5">
    <source>
        <dbReference type="ARBA" id="ARBA00022679"/>
    </source>
</evidence>